<dbReference type="Proteomes" id="UP001251857">
    <property type="component" value="Unassembled WGS sequence"/>
</dbReference>
<evidence type="ECO:0000313" key="2">
    <source>
        <dbReference type="Proteomes" id="UP001251857"/>
    </source>
</evidence>
<name>A0ABU3C0M3_9GAMM</name>
<organism evidence="1 2">
    <name type="scientific">Spectribacter hydrogenoxidans</name>
    <dbReference type="NCBI Taxonomy" id="3075608"/>
    <lineage>
        <taxon>Bacteria</taxon>
        <taxon>Pseudomonadati</taxon>
        <taxon>Pseudomonadota</taxon>
        <taxon>Gammaproteobacteria</taxon>
        <taxon>Salinisphaerales</taxon>
        <taxon>Salinisphaeraceae</taxon>
        <taxon>Spectribacter</taxon>
    </lineage>
</organism>
<protein>
    <submittedName>
        <fullName evidence="1">Uncharacterized protein</fullName>
    </submittedName>
</protein>
<comment type="caution">
    <text evidence="1">The sequence shown here is derived from an EMBL/GenBank/DDBJ whole genome shotgun (WGS) entry which is preliminary data.</text>
</comment>
<evidence type="ECO:0000313" key="1">
    <source>
        <dbReference type="EMBL" id="MDT0635099.1"/>
    </source>
</evidence>
<dbReference type="EMBL" id="JAVRIB010000008">
    <property type="protein sequence ID" value="MDT0635099.1"/>
    <property type="molecule type" value="Genomic_DNA"/>
</dbReference>
<reference evidence="1 2" key="1">
    <citation type="submission" date="2023-09" db="EMBL/GenBank/DDBJ databases">
        <authorList>
            <person name="Rey-Velasco X."/>
        </authorList>
    </citation>
    <scope>NUCLEOTIDE SEQUENCE [LARGE SCALE GENOMIC DNA]</scope>
    <source>
        <strain evidence="1 2">W335</strain>
    </source>
</reference>
<accession>A0ABU3C0M3</accession>
<sequence length="156" mass="17383">MDPVALQVLEAIRDRLKAIDGSGDFTFNVGERVYLGRLFLNPNDIPGISVLEDDDPFEVEDNGTRYKETGTYRVQGVVAADDDNPLKAGHQLLADMKRALFLAPNGPEFEKLGDVPTSMTYTGRQVFQREDGQRHCEAHLFLTVAHFETWGDPTAT</sequence>
<gene>
    <name evidence="1" type="ORF">RM532_09015</name>
</gene>
<dbReference type="RefSeq" id="WP_311652953.1">
    <property type="nucleotide sequence ID" value="NZ_JAVRIB010000008.1"/>
</dbReference>
<proteinExistence type="predicted"/>
<keyword evidence="2" id="KW-1185">Reference proteome</keyword>